<reference evidence="1 2" key="1">
    <citation type="journal article" date="2019" name="Environ. Microbiol.">
        <title>An active ?-lactamase is a part of an orchestrated cell wall stress resistance network of Bacillus subtilis and related rhizosphere species.</title>
        <authorList>
            <person name="Bucher T."/>
            <person name="Keren-Paz A."/>
            <person name="Hausser J."/>
            <person name="Olender T."/>
            <person name="Cytryn E."/>
            <person name="Kolodkin-Gal I."/>
        </authorList>
    </citation>
    <scope>NUCLEOTIDE SEQUENCE [LARGE SCALE GENOMIC DNA]</scope>
    <source>
        <strain evidence="1 2">I32</strain>
    </source>
</reference>
<accession>A0A9X9A2N4</accession>
<feature type="non-terminal residue" evidence="1">
    <location>
        <position position="34"/>
    </location>
</feature>
<dbReference type="EMBL" id="SZOH01003397">
    <property type="protein sequence ID" value="TKI90630.1"/>
    <property type="molecule type" value="Genomic_DNA"/>
</dbReference>
<keyword evidence="1" id="KW-0547">Nucleotide-binding</keyword>
<dbReference type="AlphaFoldDB" id="A0A9X9A2N4"/>
<gene>
    <name evidence="1" type="ORF">FC695_34060</name>
</gene>
<dbReference type="Proteomes" id="UP000308444">
    <property type="component" value="Unassembled WGS sequence"/>
</dbReference>
<evidence type="ECO:0000313" key="2">
    <source>
        <dbReference type="Proteomes" id="UP000308444"/>
    </source>
</evidence>
<organism evidence="1 2">
    <name type="scientific">Bacillus cereus</name>
    <dbReference type="NCBI Taxonomy" id="1396"/>
    <lineage>
        <taxon>Bacteria</taxon>
        <taxon>Bacillati</taxon>
        <taxon>Bacillota</taxon>
        <taxon>Bacilli</taxon>
        <taxon>Bacillales</taxon>
        <taxon>Bacillaceae</taxon>
        <taxon>Bacillus</taxon>
        <taxon>Bacillus cereus group</taxon>
    </lineage>
</organism>
<name>A0A9X9A2N4_BACCE</name>
<sequence length="34" mass="3936">MKELLKLNDVYVEIKENMLLEKMNVTVKQGDVIG</sequence>
<comment type="caution">
    <text evidence="1">The sequence shown here is derived from an EMBL/GenBank/DDBJ whole genome shotgun (WGS) entry which is preliminary data.</text>
</comment>
<proteinExistence type="predicted"/>
<evidence type="ECO:0000313" key="1">
    <source>
        <dbReference type="EMBL" id="TKI90630.1"/>
    </source>
</evidence>
<protein>
    <submittedName>
        <fullName evidence="1">ABC transporter ATP-binding protein</fullName>
    </submittedName>
</protein>
<keyword evidence="1" id="KW-0067">ATP-binding</keyword>
<dbReference type="GO" id="GO:0005524">
    <property type="term" value="F:ATP binding"/>
    <property type="evidence" value="ECO:0007669"/>
    <property type="project" value="UniProtKB-KW"/>
</dbReference>